<dbReference type="GO" id="GO:0003960">
    <property type="term" value="F:quinone reductase (NADPH) activity"/>
    <property type="evidence" value="ECO:0007669"/>
    <property type="project" value="TreeGrafter"/>
</dbReference>
<dbReference type="GO" id="GO:0035925">
    <property type="term" value="F:mRNA 3'-UTR AU-rich region binding"/>
    <property type="evidence" value="ECO:0007669"/>
    <property type="project" value="TreeGrafter"/>
</dbReference>
<dbReference type="OrthoDB" id="5195079at2"/>
<dbReference type="InterPro" id="IPR011032">
    <property type="entry name" value="GroES-like_sf"/>
</dbReference>
<keyword evidence="1" id="KW-0521">NADP</keyword>
<protein>
    <submittedName>
        <fullName evidence="4">Oxidoreductase</fullName>
    </submittedName>
</protein>
<proteinExistence type="predicted"/>
<dbReference type="Pfam" id="PF08240">
    <property type="entry name" value="ADH_N"/>
    <property type="match status" value="1"/>
</dbReference>
<evidence type="ECO:0000313" key="5">
    <source>
        <dbReference type="Proteomes" id="UP000295345"/>
    </source>
</evidence>
<dbReference type="AlphaFoldDB" id="A0A4R4TAS2"/>
<dbReference type="PANTHER" id="PTHR48106">
    <property type="entry name" value="QUINONE OXIDOREDUCTASE PIG3-RELATED"/>
    <property type="match status" value="1"/>
</dbReference>
<dbReference type="PROSITE" id="PS01162">
    <property type="entry name" value="QOR_ZETA_CRYSTAL"/>
    <property type="match status" value="1"/>
</dbReference>
<evidence type="ECO:0000313" key="4">
    <source>
        <dbReference type="EMBL" id="TDC74498.1"/>
    </source>
</evidence>
<accession>A0A4R4TAS2</accession>
<name>A0A4R4TAS2_9ACTN</name>
<dbReference type="RefSeq" id="WP_132818631.1">
    <property type="nucleotide sequence ID" value="NZ_SMKI01000145.1"/>
</dbReference>
<keyword evidence="5" id="KW-1185">Reference proteome</keyword>
<sequence length="337" mass="34604">MHAVRLHAFGPAENLVYEEVPDLTPGPGQVRIAVAAAGVHLVDTVLRQGPVPEAPHFPVPELPTVPGREVAGVVDAVGEGADPGWLGRRVAVHLGMVPGGYASQAVAAQDRPHALPDDLPFDQAVALLGTGRMAMGILRFTEIEAGDTVLVLAAAGGIGALLVQYARNRGATVIGAAGGPGKVAVVRDLGADQAVDYDEPHWADLVRAAHGDRPVDHLFEGVGGERGHAALNLVAPGGVHVCYGYASTGVDAGGHVAPSAEEQAARGITSVTALGPTLMDRIGGPEKLRLLEEESFTQAAAGAVVPLVQRFPLAEAARAHRALETRATTGKVVLLTS</sequence>
<reference evidence="4 5" key="1">
    <citation type="submission" date="2019-03" db="EMBL/GenBank/DDBJ databases">
        <title>Draft genome sequences of novel Actinobacteria.</title>
        <authorList>
            <person name="Sahin N."/>
            <person name="Ay H."/>
            <person name="Saygin H."/>
        </authorList>
    </citation>
    <scope>NUCLEOTIDE SEQUENCE [LARGE SCALE GENOMIC DNA]</scope>
    <source>
        <strain evidence="4 5">DSM 41900</strain>
    </source>
</reference>
<dbReference type="CDD" id="cd08244">
    <property type="entry name" value="MDR_enoyl_red"/>
    <property type="match status" value="1"/>
</dbReference>
<dbReference type="Gene3D" id="3.40.50.720">
    <property type="entry name" value="NAD(P)-binding Rossmann-like Domain"/>
    <property type="match status" value="1"/>
</dbReference>
<comment type="caution">
    <text evidence="4">The sequence shown here is derived from an EMBL/GenBank/DDBJ whole genome shotgun (WGS) entry which is preliminary data.</text>
</comment>
<dbReference type="SUPFAM" id="SSF50129">
    <property type="entry name" value="GroES-like"/>
    <property type="match status" value="1"/>
</dbReference>
<dbReference type="PANTHER" id="PTHR48106:SF13">
    <property type="entry name" value="QUINONE OXIDOREDUCTASE-RELATED"/>
    <property type="match status" value="1"/>
</dbReference>
<dbReference type="GO" id="GO:0008270">
    <property type="term" value="F:zinc ion binding"/>
    <property type="evidence" value="ECO:0007669"/>
    <property type="project" value="InterPro"/>
</dbReference>
<evidence type="ECO:0000256" key="2">
    <source>
        <dbReference type="ARBA" id="ARBA00023002"/>
    </source>
</evidence>
<dbReference type="Pfam" id="PF13602">
    <property type="entry name" value="ADH_zinc_N_2"/>
    <property type="match status" value="1"/>
</dbReference>
<dbReference type="InterPro" id="IPR013154">
    <property type="entry name" value="ADH-like_N"/>
</dbReference>
<dbReference type="InterPro" id="IPR020843">
    <property type="entry name" value="ER"/>
</dbReference>
<organism evidence="4 5">
    <name type="scientific">Streptomyces hainanensis</name>
    <dbReference type="NCBI Taxonomy" id="402648"/>
    <lineage>
        <taxon>Bacteria</taxon>
        <taxon>Bacillati</taxon>
        <taxon>Actinomycetota</taxon>
        <taxon>Actinomycetes</taxon>
        <taxon>Kitasatosporales</taxon>
        <taxon>Streptomycetaceae</taxon>
        <taxon>Streptomyces</taxon>
    </lineage>
</organism>
<dbReference type="SMART" id="SM00829">
    <property type="entry name" value="PKS_ER"/>
    <property type="match status" value="1"/>
</dbReference>
<evidence type="ECO:0000256" key="1">
    <source>
        <dbReference type="ARBA" id="ARBA00022857"/>
    </source>
</evidence>
<feature type="domain" description="Enoyl reductase (ER)" evidence="3">
    <location>
        <begin position="10"/>
        <end position="334"/>
    </location>
</feature>
<dbReference type="EMBL" id="SMKI01000145">
    <property type="protein sequence ID" value="TDC74498.1"/>
    <property type="molecule type" value="Genomic_DNA"/>
</dbReference>
<dbReference type="Proteomes" id="UP000295345">
    <property type="component" value="Unassembled WGS sequence"/>
</dbReference>
<gene>
    <name evidence="4" type="ORF">E1283_15550</name>
</gene>
<dbReference type="InterPro" id="IPR002364">
    <property type="entry name" value="Quin_OxRdtase/zeta-crystal_CS"/>
</dbReference>
<evidence type="ECO:0000259" key="3">
    <source>
        <dbReference type="SMART" id="SM00829"/>
    </source>
</evidence>
<dbReference type="Gene3D" id="3.90.180.10">
    <property type="entry name" value="Medium-chain alcohol dehydrogenases, catalytic domain"/>
    <property type="match status" value="1"/>
</dbReference>
<dbReference type="InterPro" id="IPR036291">
    <property type="entry name" value="NAD(P)-bd_dom_sf"/>
</dbReference>
<keyword evidence="2" id="KW-0560">Oxidoreductase</keyword>
<dbReference type="GO" id="GO:0070402">
    <property type="term" value="F:NADPH binding"/>
    <property type="evidence" value="ECO:0007669"/>
    <property type="project" value="TreeGrafter"/>
</dbReference>
<dbReference type="GO" id="GO:0005829">
    <property type="term" value="C:cytosol"/>
    <property type="evidence" value="ECO:0007669"/>
    <property type="project" value="TreeGrafter"/>
</dbReference>
<dbReference type="SUPFAM" id="SSF51735">
    <property type="entry name" value="NAD(P)-binding Rossmann-fold domains"/>
    <property type="match status" value="1"/>
</dbReference>